<dbReference type="Gene3D" id="1.10.10.10">
    <property type="entry name" value="Winged helix-like DNA-binding domain superfamily/Winged helix DNA-binding domain"/>
    <property type="match status" value="1"/>
</dbReference>
<evidence type="ECO:0000313" key="6">
    <source>
        <dbReference type="EMBL" id="MDH7960006.1"/>
    </source>
</evidence>
<dbReference type="Proteomes" id="UP000181969">
    <property type="component" value="Unassembled WGS sequence"/>
</dbReference>
<evidence type="ECO:0000313" key="5">
    <source>
        <dbReference type="EMBL" id="GFO51381.1"/>
    </source>
</evidence>
<evidence type="ECO:0000313" key="10">
    <source>
        <dbReference type="Proteomes" id="UP000181969"/>
    </source>
</evidence>
<dbReference type="RefSeq" id="WP_004259114.1">
    <property type="nucleotide sequence ID" value="NZ_AP026069.1"/>
</dbReference>
<dbReference type="Proteomes" id="UP001157396">
    <property type="component" value="Unassembled WGS sequence"/>
</dbReference>
<dbReference type="GO" id="GO:0003700">
    <property type="term" value="F:DNA-binding transcription factor activity"/>
    <property type="evidence" value="ECO:0007669"/>
    <property type="project" value="InterPro"/>
</dbReference>
<dbReference type="GeneID" id="61074805"/>
<protein>
    <submittedName>
        <fullName evidence="5">DeoR family transcriptional regulator</fullName>
    </submittedName>
    <submittedName>
        <fullName evidence="6">DeoR/GlpR family DNA-binding transcription regulator</fullName>
    </submittedName>
    <submittedName>
        <fullName evidence="7">Transcriptional regulator, DeoR family</fullName>
    </submittedName>
</protein>
<dbReference type="InterPro" id="IPR018356">
    <property type="entry name" value="Tscrpt_reg_HTH_DeoR_CS"/>
</dbReference>
<reference evidence="6" key="5">
    <citation type="submission" date="2023-04" db="EMBL/GenBank/DDBJ databases">
        <title>Genomic analysis of Lactococcus garvieae isolates.</title>
        <authorList>
            <person name="Zhanghang C."/>
        </authorList>
    </citation>
    <scope>NUCLEOTIDE SEQUENCE</scope>
    <source>
        <strain evidence="6">ZB-1</strain>
    </source>
</reference>
<dbReference type="EMBL" id="CP118627">
    <property type="protein sequence ID" value="WEA14172.1"/>
    <property type="molecule type" value="Genomic_DNA"/>
</dbReference>
<dbReference type="InterPro" id="IPR037171">
    <property type="entry name" value="NagB/RpiA_transferase-like"/>
</dbReference>
<dbReference type="InterPro" id="IPR014036">
    <property type="entry name" value="DeoR-like_C"/>
</dbReference>
<dbReference type="Proteomes" id="UP001164042">
    <property type="component" value="Chromosome"/>
</dbReference>
<evidence type="ECO:0000313" key="8">
    <source>
        <dbReference type="EMBL" id="UYT10916.1"/>
    </source>
</evidence>
<dbReference type="EMBL" id="JARYTV010000004">
    <property type="protein sequence ID" value="MDH7960006.1"/>
    <property type="molecule type" value="Genomic_DNA"/>
</dbReference>
<organism evidence="7 10">
    <name type="scientific">Lactococcus garvieae</name>
    <dbReference type="NCBI Taxonomy" id="1363"/>
    <lineage>
        <taxon>Bacteria</taxon>
        <taxon>Bacillati</taxon>
        <taxon>Bacillota</taxon>
        <taxon>Bacilli</taxon>
        <taxon>Lactobacillales</taxon>
        <taxon>Streptococcaceae</taxon>
        <taxon>Lactococcus</taxon>
    </lineage>
</organism>
<name>A0A1I4FR49_9LACT</name>
<dbReference type="Proteomes" id="UP001217324">
    <property type="component" value="Chromosome"/>
</dbReference>
<dbReference type="EMBL" id="BLXU01000003">
    <property type="protein sequence ID" value="GFO51381.1"/>
    <property type="molecule type" value="Genomic_DNA"/>
</dbReference>
<accession>A0A1I4FR49</accession>
<dbReference type="Proteomes" id="UP000504756">
    <property type="component" value="Unassembled WGS sequence"/>
</dbReference>
<keyword evidence="1" id="KW-0805">Transcription regulation</keyword>
<evidence type="ECO:0000256" key="3">
    <source>
        <dbReference type="ARBA" id="ARBA00023163"/>
    </source>
</evidence>
<dbReference type="PRINTS" id="PR00037">
    <property type="entry name" value="HTHLACR"/>
</dbReference>
<dbReference type="InterPro" id="IPR036388">
    <property type="entry name" value="WH-like_DNA-bd_sf"/>
</dbReference>
<dbReference type="PROSITE" id="PS51000">
    <property type="entry name" value="HTH_DEOR_2"/>
    <property type="match status" value="1"/>
</dbReference>
<proteinExistence type="predicted"/>
<dbReference type="InterPro" id="IPR050313">
    <property type="entry name" value="Carb_Metab_HTH_regulators"/>
</dbReference>
<dbReference type="SMART" id="SM01134">
    <property type="entry name" value="DeoRC"/>
    <property type="match status" value="1"/>
</dbReference>
<dbReference type="OrthoDB" id="9797223at2"/>
<evidence type="ECO:0000256" key="1">
    <source>
        <dbReference type="ARBA" id="ARBA00023015"/>
    </source>
</evidence>
<feature type="domain" description="HTH deoR-type" evidence="4">
    <location>
        <begin position="3"/>
        <end position="58"/>
    </location>
</feature>
<sequence length="233" mass="25874">MLATERKEKIMSLLKEQRTATLEELSTITQASVSTLRRDLNELEEENVLRRVHGGAELQQDLSEELSIFEKSSKNVQEKEKIAALAFEKIKEGDIIYLDAGTTVAPLCHLLNQSGKRVTIVTNSISHLPKLTSENLIVYLLGGRVKRQTDAIIGSSAIAQLSTYRFNLAFIGANAFDEELGAMTPDSEEAAIKTQAIRQSRTSYLLLDSSKIGQTSFIKFAESDQIKLITEKL</sequence>
<dbReference type="GO" id="GO:0003677">
    <property type="term" value="F:DNA binding"/>
    <property type="evidence" value="ECO:0007669"/>
    <property type="project" value="UniProtKB-KW"/>
</dbReference>
<dbReference type="SUPFAM" id="SSF100950">
    <property type="entry name" value="NagB/RpiA/CoA transferase-like"/>
    <property type="match status" value="1"/>
</dbReference>
<evidence type="ECO:0000313" key="7">
    <source>
        <dbReference type="EMBL" id="SFL20033.1"/>
    </source>
</evidence>
<evidence type="ECO:0000259" key="4">
    <source>
        <dbReference type="PROSITE" id="PS51000"/>
    </source>
</evidence>
<dbReference type="AlphaFoldDB" id="A0A1I4FR49"/>
<dbReference type="Gene3D" id="3.40.50.1360">
    <property type="match status" value="1"/>
</dbReference>
<dbReference type="PANTHER" id="PTHR30363">
    <property type="entry name" value="HTH-TYPE TRANSCRIPTIONAL REGULATOR SRLR-RELATED"/>
    <property type="match status" value="1"/>
</dbReference>
<reference evidence="9" key="4">
    <citation type="submission" date="2023-02" db="EMBL/GenBank/DDBJ databases">
        <title>Comparative genomics and fermentation flavor characterization of five lactic acid bacteria reveal flavor biosynthesis metabolic pathways in fermented muskmelon puree.</title>
        <authorList>
            <person name="Yuan L."/>
            <person name="Li M."/>
            <person name="Xu X."/>
            <person name="Lao F."/>
            <person name="Wu J."/>
        </authorList>
    </citation>
    <scope>NUCLEOTIDE SEQUENCE</scope>
    <source>
        <strain evidence="9">Pa-2</strain>
    </source>
</reference>
<evidence type="ECO:0000313" key="9">
    <source>
        <dbReference type="EMBL" id="WEA14172.1"/>
    </source>
</evidence>
<dbReference type="InterPro" id="IPR001034">
    <property type="entry name" value="DeoR_HTH"/>
</dbReference>
<dbReference type="EMBL" id="FOTJ01000002">
    <property type="protein sequence ID" value="SFL20033.1"/>
    <property type="molecule type" value="Genomic_DNA"/>
</dbReference>
<dbReference type="PROSITE" id="PS00894">
    <property type="entry name" value="HTH_DEOR_1"/>
    <property type="match status" value="1"/>
</dbReference>
<dbReference type="InterPro" id="IPR036390">
    <property type="entry name" value="WH_DNA-bd_sf"/>
</dbReference>
<dbReference type="SUPFAM" id="SSF46785">
    <property type="entry name" value="Winged helix' DNA-binding domain"/>
    <property type="match status" value="1"/>
</dbReference>
<reference evidence="5 11" key="2">
    <citation type="submission" date="2020-06" db="EMBL/GenBank/DDBJ databases">
        <title>Draft genome sequence of Lactic acid bacteria from Okinawan-style tofu.</title>
        <authorList>
            <person name="Takara I."/>
            <person name="Ikematsu S."/>
        </authorList>
    </citation>
    <scope>NUCLEOTIDE SEQUENCE [LARGE SCALE GENOMIC DNA]</scope>
    <source>
        <strain evidence="5">Lg38</strain>
        <strain evidence="11">lg38</strain>
    </source>
</reference>
<keyword evidence="3" id="KW-0804">Transcription</keyword>
<evidence type="ECO:0000313" key="11">
    <source>
        <dbReference type="Proteomes" id="UP000504756"/>
    </source>
</evidence>
<dbReference type="OMA" id="STHEPGF"/>
<gene>
    <name evidence="5" type="primary">lacR</name>
    <name evidence="5" type="ORF">ikelab_06560</name>
    <name evidence="8" type="ORF">OF801_02955</name>
    <name evidence="9" type="ORF">PWF74_01405</name>
    <name evidence="6" type="ORF">QHR29_05935</name>
    <name evidence="7" type="ORF">SAMN05216438_102139</name>
</gene>
<dbReference type="EMBL" id="CP109635">
    <property type="protein sequence ID" value="UYT10916.1"/>
    <property type="molecule type" value="Genomic_DNA"/>
</dbReference>
<reference evidence="8" key="3">
    <citation type="submission" date="2022-10" db="EMBL/GenBank/DDBJ databases">
        <title>Genome assembly of Lactococcus garvieae isolates from cricket gut.</title>
        <authorList>
            <person name="Luecke A.R."/>
            <person name="Brown A.M.V."/>
            <person name="Wakeman C.A."/>
        </authorList>
    </citation>
    <scope>NUCLEOTIDE SEQUENCE</scope>
    <source>
        <strain evidence="8">Alexii-11_2</strain>
    </source>
</reference>
<dbReference type="PANTHER" id="PTHR30363:SF56">
    <property type="entry name" value="TRANSCRIPTIONAL REGULATOR, DEOR FAMILY"/>
    <property type="match status" value="1"/>
</dbReference>
<evidence type="ECO:0000256" key="2">
    <source>
        <dbReference type="ARBA" id="ARBA00023125"/>
    </source>
</evidence>
<dbReference type="SMART" id="SM00420">
    <property type="entry name" value="HTH_DEOR"/>
    <property type="match status" value="1"/>
</dbReference>
<keyword evidence="2 6" id="KW-0238">DNA-binding</keyword>
<dbReference type="Pfam" id="PF08220">
    <property type="entry name" value="HTH_DeoR"/>
    <property type="match status" value="1"/>
</dbReference>
<reference evidence="7 10" key="1">
    <citation type="submission" date="2016-10" db="EMBL/GenBank/DDBJ databases">
        <authorList>
            <person name="de Groot N.N."/>
        </authorList>
    </citation>
    <scope>NUCLEOTIDE SEQUENCE [LARGE SCALE GENOMIC DNA]</scope>
    <source>
        <strain evidence="7 10">M79</strain>
    </source>
</reference>
<dbReference type="Pfam" id="PF00455">
    <property type="entry name" value="DeoRC"/>
    <property type="match status" value="1"/>
</dbReference>